<evidence type="ECO:0000313" key="2">
    <source>
        <dbReference type="EMBL" id="SPD29168.1"/>
    </source>
</evidence>
<organism evidence="2">
    <name type="scientific">Fagus sylvatica</name>
    <name type="common">Beechnut</name>
    <dbReference type="NCBI Taxonomy" id="28930"/>
    <lineage>
        <taxon>Eukaryota</taxon>
        <taxon>Viridiplantae</taxon>
        <taxon>Streptophyta</taxon>
        <taxon>Embryophyta</taxon>
        <taxon>Tracheophyta</taxon>
        <taxon>Spermatophyta</taxon>
        <taxon>Magnoliopsida</taxon>
        <taxon>eudicotyledons</taxon>
        <taxon>Gunneridae</taxon>
        <taxon>Pentapetalae</taxon>
        <taxon>rosids</taxon>
        <taxon>fabids</taxon>
        <taxon>Fagales</taxon>
        <taxon>Fagaceae</taxon>
        <taxon>Fagus</taxon>
    </lineage>
</organism>
<feature type="region of interest" description="Disordered" evidence="1">
    <location>
        <begin position="86"/>
        <end position="168"/>
    </location>
</feature>
<evidence type="ECO:0000256" key="1">
    <source>
        <dbReference type="SAM" id="MobiDB-lite"/>
    </source>
</evidence>
<feature type="compositionally biased region" description="Basic and acidic residues" evidence="1">
    <location>
        <begin position="88"/>
        <end position="111"/>
    </location>
</feature>
<sequence>MCVEYGAPSTSTIYYLIPREGGEEPLQVVGIEGDVANKGVVDDEGAVCEGDKGVLGDVGGELNELMCYDWMNNGLEGVDFIDDIFGGNKDDEDHNASHGEHAETSRQHEVGGNEGNNSTHAETSWQHDVGGNRGNNVSNAQPLMQLEVGSNERNNAQPSVGIDRSKIR</sequence>
<feature type="compositionally biased region" description="Polar residues" evidence="1">
    <location>
        <begin position="115"/>
        <end position="126"/>
    </location>
</feature>
<proteinExistence type="predicted"/>
<reference evidence="2" key="1">
    <citation type="submission" date="2018-02" db="EMBL/GenBank/DDBJ databases">
        <authorList>
            <person name="Cohen D.B."/>
            <person name="Kent A.D."/>
        </authorList>
    </citation>
    <scope>NUCLEOTIDE SEQUENCE</scope>
</reference>
<name>A0A2N9IX77_FAGSY</name>
<protein>
    <submittedName>
        <fullName evidence="2">Uncharacterized protein</fullName>
    </submittedName>
</protein>
<dbReference type="EMBL" id="OIVN01006261">
    <property type="protein sequence ID" value="SPD29168.1"/>
    <property type="molecule type" value="Genomic_DNA"/>
</dbReference>
<gene>
    <name evidence="2" type="ORF">FSB_LOCUS57050</name>
</gene>
<accession>A0A2N9IX77</accession>
<dbReference type="AlphaFoldDB" id="A0A2N9IX77"/>